<evidence type="ECO:0000313" key="14">
    <source>
        <dbReference type="Proteomes" id="UP000601099"/>
    </source>
</evidence>
<dbReference type="PROSITE" id="PS52016">
    <property type="entry name" value="TONB_DEPENDENT_REC_3"/>
    <property type="match status" value="1"/>
</dbReference>
<evidence type="ECO:0000313" key="13">
    <source>
        <dbReference type="EMBL" id="MBG8554904.1"/>
    </source>
</evidence>
<evidence type="ECO:0000256" key="2">
    <source>
        <dbReference type="ARBA" id="ARBA00022448"/>
    </source>
</evidence>
<accession>A0ABS0L443</accession>
<evidence type="ECO:0000256" key="7">
    <source>
        <dbReference type="ARBA" id="ARBA00023237"/>
    </source>
</evidence>
<feature type="domain" description="TonB-dependent receptor-like beta-barrel" evidence="11">
    <location>
        <begin position="404"/>
        <end position="963"/>
    </location>
</feature>
<dbReference type="Proteomes" id="UP000601099">
    <property type="component" value="Unassembled WGS sequence"/>
</dbReference>
<feature type="signal peptide" evidence="10">
    <location>
        <begin position="1"/>
        <end position="25"/>
    </location>
</feature>
<comment type="subcellular location">
    <subcellularLocation>
        <location evidence="1 8">Cell outer membrane</location>
        <topology evidence="1 8">Multi-pass membrane protein</topology>
    </subcellularLocation>
</comment>
<evidence type="ECO:0000256" key="4">
    <source>
        <dbReference type="ARBA" id="ARBA00022692"/>
    </source>
</evidence>
<dbReference type="InterPro" id="IPR036942">
    <property type="entry name" value="Beta-barrel_TonB_sf"/>
</dbReference>
<evidence type="ECO:0000256" key="1">
    <source>
        <dbReference type="ARBA" id="ARBA00004571"/>
    </source>
</evidence>
<keyword evidence="2 8" id="KW-0813">Transport</keyword>
<keyword evidence="5 9" id="KW-0798">TonB box</keyword>
<dbReference type="Pfam" id="PF13715">
    <property type="entry name" value="CarbopepD_reg_2"/>
    <property type="match status" value="1"/>
</dbReference>
<dbReference type="EMBL" id="JADWYK010000009">
    <property type="protein sequence ID" value="MBG8554904.1"/>
    <property type="molecule type" value="Genomic_DNA"/>
</dbReference>
<proteinExistence type="inferred from homology"/>
<dbReference type="InterPro" id="IPR023997">
    <property type="entry name" value="TonB-dep_OMP_SusC/RagA_CS"/>
</dbReference>
<dbReference type="InterPro" id="IPR000531">
    <property type="entry name" value="Beta-barrel_TonB"/>
</dbReference>
<dbReference type="RefSeq" id="WP_196955920.1">
    <property type="nucleotide sequence ID" value="NZ_JADWYK010000009.1"/>
</dbReference>
<keyword evidence="4 8" id="KW-0812">Transmembrane</keyword>
<organism evidence="13 14">
    <name type="scientific">Hymenobacter guriensis</name>
    <dbReference type="NCBI Taxonomy" id="2793065"/>
    <lineage>
        <taxon>Bacteria</taxon>
        <taxon>Pseudomonadati</taxon>
        <taxon>Bacteroidota</taxon>
        <taxon>Cytophagia</taxon>
        <taxon>Cytophagales</taxon>
        <taxon>Hymenobacteraceae</taxon>
        <taxon>Hymenobacter</taxon>
    </lineage>
</organism>
<evidence type="ECO:0000256" key="5">
    <source>
        <dbReference type="ARBA" id="ARBA00023077"/>
    </source>
</evidence>
<sequence>MKHPYLPKLLFLLLFVCAGFTSALAQTGSISGRIVDEKSQGIPGVTVLIEGTSLGTSTNSDGQFSIQNVPAGPQTIVASFVGFTTTRRPVTISAGQNATLDVSLSENTTLLNEAVVIGYGTQRRQDLTGAVEQISEKQFVKGQVTNPEQLIQGKVAGLQVTTGGGAPGTGSSIRIRGGSSLSASNDPLIVIDGVPVDNQGISGAANPLSLINPNDIESITVLKDASSTAIYGSRASNGVILVTTKRGLQGEKLTVNVSSQNSISEAVKYIDVLNGAEYRALVNSRGNAQQKAQVGTANTDWQKEIFRTAQTTDNNVSIAGSAGPVPFRVSGGYLDQEGLLINNDLKRYTGSISLTPVLLDSKLRVTLNLKGSWIDNNFSDGGAVAAAVFYDPTQPVYSSNPLLAKYGGYYQNLDVNGNINTLSGRNPVGLINQRRDRSTVKRSIGNIQLDYRLPFVDGLSANLNVGYDIQRGRGSVYVAPNSATFVGDRLGKGQNNPYAANNDNKLLEAYLKYDKEIGIGRLELLAGHSYQAFDYKTFVFDDFTAAGEVFIPATMPINGKDYTDPGYRLLSFYGRANYNIKDKYLFTGTFRADGSSRFPDNNRWGYFPSGAFAWRIKGEDFLANNSVVSDLKLRFGYGQTGQQDLGTSVEGLYGYLALYTPSQNTASYQLGDRFYTTSRPSFYNLQRKWETTTTYNVGLDYGFIDNRISGSVDVYQRDTKDLLNFIEVAALANLSNAGNFNVGSMTNKGVEAIVNVDVLRGEKLNWSLNLNGNYNQNEITRLTLVESPNYIGVPTGGIGGGVGNNIQINSVGYPANSFYVYQQVYGTDGKPLEGVYVDRNKDGVVNGSDRYRYKSSRPKYILGFGSNLSYGKASLAFTMRSSLDNYMYNNLRSGSTFSANSTGFLSNATHEVLNSQFSTAQYFSDYYMENASYLRMENITLGYNVGKIAQDKANVNLSLSVQNAFVITDYTGLDPEVFNGIDNSIYPRPRTFTLGLNIGF</sequence>
<feature type="domain" description="TonB-dependent receptor plug" evidence="12">
    <location>
        <begin position="124"/>
        <end position="239"/>
    </location>
</feature>
<dbReference type="InterPro" id="IPR023996">
    <property type="entry name" value="TonB-dep_OMP_SusC/RagA"/>
</dbReference>
<dbReference type="InterPro" id="IPR013784">
    <property type="entry name" value="Carb-bd-like_fold"/>
</dbReference>
<evidence type="ECO:0000256" key="3">
    <source>
        <dbReference type="ARBA" id="ARBA00022452"/>
    </source>
</evidence>
<feature type="chain" id="PRO_5047525222" evidence="10">
    <location>
        <begin position="26"/>
        <end position="1000"/>
    </location>
</feature>
<evidence type="ECO:0000259" key="11">
    <source>
        <dbReference type="Pfam" id="PF00593"/>
    </source>
</evidence>
<protein>
    <submittedName>
        <fullName evidence="13">SusC/RagA family TonB-linked outer membrane protein</fullName>
    </submittedName>
</protein>
<dbReference type="Gene3D" id="2.40.170.20">
    <property type="entry name" value="TonB-dependent receptor, beta-barrel domain"/>
    <property type="match status" value="1"/>
</dbReference>
<keyword evidence="10" id="KW-0732">Signal</keyword>
<dbReference type="InterPro" id="IPR039426">
    <property type="entry name" value="TonB-dep_rcpt-like"/>
</dbReference>
<dbReference type="InterPro" id="IPR012910">
    <property type="entry name" value="Plug_dom"/>
</dbReference>
<dbReference type="Pfam" id="PF00593">
    <property type="entry name" value="TonB_dep_Rec_b-barrel"/>
    <property type="match status" value="1"/>
</dbReference>
<reference evidence="13 14" key="1">
    <citation type="submission" date="2020-11" db="EMBL/GenBank/DDBJ databases">
        <title>Hymenobacter sp.</title>
        <authorList>
            <person name="Kim M.K."/>
        </authorList>
    </citation>
    <scope>NUCLEOTIDE SEQUENCE [LARGE SCALE GENOMIC DNA]</scope>
    <source>
        <strain evidence="13 14">BT594</strain>
    </source>
</reference>
<dbReference type="Pfam" id="PF07715">
    <property type="entry name" value="Plug"/>
    <property type="match status" value="1"/>
</dbReference>
<keyword evidence="14" id="KW-1185">Reference proteome</keyword>
<name>A0ABS0L443_9BACT</name>
<gene>
    <name evidence="13" type="ORF">I5L79_15210</name>
</gene>
<evidence type="ECO:0000256" key="8">
    <source>
        <dbReference type="PROSITE-ProRule" id="PRU01360"/>
    </source>
</evidence>
<keyword evidence="7 8" id="KW-0998">Cell outer membrane</keyword>
<evidence type="ECO:0000256" key="10">
    <source>
        <dbReference type="SAM" id="SignalP"/>
    </source>
</evidence>
<keyword evidence="6 8" id="KW-0472">Membrane</keyword>
<dbReference type="SUPFAM" id="SSF49452">
    <property type="entry name" value="Starch-binding domain-like"/>
    <property type="match status" value="1"/>
</dbReference>
<evidence type="ECO:0000256" key="6">
    <source>
        <dbReference type="ARBA" id="ARBA00023136"/>
    </source>
</evidence>
<comment type="caution">
    <text evidence="13">The sequence shown here is derived from an EMBL/GenBank/DDBJ whole genome shotgun (WGS) entry which is preliminary data.</text>
</comment>
<dbReference type="NCBIfam" id="TIGR04056">
    <property type="entry name" value="OMP_RagA_SusC"/>
    <property type="match status" value="1"/>
</dbReference>
<keyword evidence="3 8" id="KW-1134">Transmembrane beta strand</keyword>
<dbReference type="Gene3D" id="2.60.40.1120">
    <property type="entry name" value="Carboxypeptidase-like, regulatory domain"/>
    <property type="match status" value="1"/>
</dbReference>
<dbReference type="Gene3D" id="2.170.130.10">
    <property type="entry name" value="TonB-dependent receptor, plug domain"/>
    <property type="match status" value="1"/>
</dbReference>
<evidence type="ECO:0000259" key="12">
    <source>
        <dbReference type="Pfam" id="PF07715"/>
    </source>
</evidence>
<evidence type="ECO:0000256" key="9">
    <source>
        <dbReference type="RuleBase" id="RU003357"/>
    </source>
</evidence>
<dbReference type="SUPFAM" id="SSF56935">
    <property type="entry name" value="Porins"/>
    <property type="match status" value="1"/>
</dbReference>
<dbReference type="InterPro" id="IPR037066">
    <property type="entry name" value="Plug_dom_sf"/>
</dbReference>
<comment type="similarity">
    <text evidence="8 9">Belongs to the TonB-dependent receptor family.</text>
</comment>
<dbReference type="NCBIfam" id="TIGR04057">
    <property type="entry name" value="SusC_RagA_signa"/>
    <property type="match status" value="1"/>
</dbReference>